<sequence length="387" mass="44115">MQLRDKKFVNYVHDVKIRKPSTPPAVTPIQKPPVLKRTESDTPKNSAKKIPVVKRRATMEEETKHTINTRSKSKKSEEFQAAPTTRSRTRALSIRATPKTRSKSVAVPESSSKLKILKKREQEPSTRVSRSTRSQSRCPVPEPPTLKRRSTPMKSNEKKPSEIEDVESEDSSESESDSESSSDDDSHVESKRRKRECVDYPELTMGDESFYPERAIQPICSRTPPEFYEMASLWSKLASEISEEMLCDYKFSLRDILTGRVSCLIPIKTMVPDLPDDMLPIHERLYNLICQSSGAYPFKNHEGTKLVSKHRLTDGNQIGAQIMLECLHYGVLPFDIPNEMTVLNQIRNYVRIGIKDMLQEIVDRLPEGRNTITEDDIKGNLVLNLLS</sequence>
<evidence type="ECO:0000313" key="2">
    <source>
        <dbReference type="EMBL" id="KAF1770993.1"/>
    </source>
</evidence>
<dbReference type="EMBL" id="WUAV01000001">
    <property type="protein sequence ID" value="KAF1770993.1"/>
    <property type="molecule type" value="Genomic_DNA"/>
</dbReference>
<accession>A0A6A5HX33</accession>
<feature type="compositionally biased region" description="Low complexity" evidence="1">
    <location>
        <begin position="125"/>
        <end position="137"/>
    </location>
</feature>
<proteinExistence type="predicted"/>
<dbReference type="CTD" id="9806611"/>
<dbReference type="GeneID" id="9806611"/>
<protein>
    <submittedName>
        <fullName evidence="2">Uncharacterized protein</fullName>
    </submittedName>
</protein>
<organism evidence="2 3">
    <name type="scientific">Caenorhabditis remanei</name>
    <name type="common">Caenorhabditis vulgaris</name>
    <dbReference type="NCBI Taxonomy" id="31234"/>
    <lineage>
        <taxon>Eukaryota</taxon>
        <taxon>Metazoa</taxon>
        <taxon>Ecdysozoa</taxon>
        <taxon>Nematoda</taxon>
        <taxon>Chromadorea</taxon>
        <taxon>Rhabditida</taxon>
        <taxon>Rhabditina</taxon>
        <taxon>Rhabditomorpha</taxon>
        <taxon>Rhabditoidea</taxon>
        <taxon>Rhabditidae</taxon>
        <taxon>Peloderinae</taxon>
        <taxon>Caenorhabditis</taxon>
    </lineage>
</organism>
<feature type="compositionally biased region" description="Acidic residues" evidence="1">
    <location>
        <begin position="163"/>
        <end position="183"/>
    </location>
</feature>
<evidence type="ECO:0000256" key="1">
    <source>
        <dbReference type="SAM" id="MobiDB-lite"/>
    </source>
</evidence>
<evidence type="ECO:0000313" key="3">
    <source>
        <dbReference type="Proteomes" id="UP000483820"/>
    </source>
</evidence>
<feature type="region of interest" description="Disordered" evidence="1">
    <location>
        <begin position="18"/>
        <end position="194"/>
    </location>
</feature>
<dbReference type="AlphaFoldDB" id="A0A6A5HX33"/>
<dbReference type="RefSeq" id="XP_003099712.2">
    <property type="nucleotide sequence ID" value="XM_003099664.2"/>
</dbReference>
<gene>
    <name evidence="2" type="ORF">GCK72_002817</name>
</gene>
<name>A0A6A5HX33_CAERE</name>
<dbReference type="Proteomes" id="UP000483820">
    <property type="component" value="Chromosome I"/>
</dbReference>
<dbReference type="KEGG" id="crq:GCK72_002817"/>
<comment type="caution">
    <text evidence="2">The sequence shown here is derived from an EMBL/GenBank/DDBJ whole genome shotgun (WGS) entry which is preliminary data.</text>
</comment>
<reference evidence="2 3" key="1">
    <citation type="submission" date="2019-12" db="EMBL/GenBank/DDBJ databases">
        <title>Chromosome-level assembly of the Caenorhabditis remanei genome.</title>
        <authorList>
            <person name="Teterina A.A."/>
            <person name="Willis J.H."/>
            <person name="Phillips P.C."/>
        </authorList>
    </citation>
    <scope>NUCLEOTIDE SEQUENCE [LARGE SCALE GENOMIC DNA]</scope>
    <source>
        <strain evidence="2 3">PX506</strain>
        <tissue evidence="2">Whole organism</tissue>
    </source>
</reference>